<reference evidence="2 3" key="1">
    <citation type="submission" date="2018-12" db="EMBL/GenBank/DDBJ databases">
        <title>Mesorhizobium carbonis sp. nov., isolated from coal mine water.</title>
        <authorList>
            <person name="Xin W."/>
            <person name="Xu Z."/>
            <person name="Xiang F."/>
            <person name="Zhang J."/>
            <person name="Xi L."/>
            <person name="Liu J."/>
        </authorList>
    </citation>
    <scope>NUCLEOTIDE SEQUENCE [LARGE SCALE GENOMIC DNA]</scope>
    <source>
        <strain evidence="2 3">B2.3</strain>
    </source>
</reference>
<accession>A0A429YTR3</accession>
<organism evidence="2 3">
    <name type="scientific">Aquibium carbonis</name>
    <dbReference type="NCBI Taxonomy" id="2495581"/>
    <lineage>
        <taxon>Bacteria</taxon>
        <taxon>Pseudomonadati</taxon>
        <taxon>Pseudomonadota</taxon>
        <taxon>Alphaproteobacteria</taxon>
        <taxon>Hyphomicrobiales</taxon>
        <taxon>Phyllobacteriaceae</taxon>
        <taxon>Aquibium</taxon>
    </lineage>
</organism>
<dbReference type="RefSeq" id="WP_126701505.1">
    <property type="nucleotide sequence ID" value="NZ_RWKW01000073.1"/>
</dbReference>
<proteinExistence type="predicted"/>
<gene>
    <name evidence="2" type="ORF">EJC49_18950</name>
</gene>
<name>A0A429YTR3_9HYPH</name>
<feature type="region of interest" description="Disordered" evidence="1">
    <location>
        <begin position="79"/>
        <end position="108"/>
    </location>
</feature>
<evidence type="ECO:0000313" key="3">
    <source>
        <dbReference type="Proteomes" id="UP000278398"/>
    </source>
</evidence>
<protein>
    <submittedName>
        <fullName evidence="2">Uncharacterized protein</fullName>
    </submittedName>
</protein>
<evidence type="ECO:0000313" key="2">
    <source>
        <dbReference type="EMBL" id="RST84841.1"/>
    </source>
</evidence>
<keyword evidence="3" id="KW-1185">Reference proteome</keyword>
<dbReference type="AlphaFoldDB" id="A0A429YTR3"/>
<dbReference type="EMBL" id="RWKW01000073">
    <property type="protein sequence ID" value="RST84841.1"/>
    <property type="molecule type" value="Genomic_DNA"/>
</dbReference>
<sequence>MNWETAIMRQYTALKRIVDMYAMTFDNGPDQVAAAAELAIDRPTLARFRHRALLALVRPAEAAARRLIIALALMTPAAPDAAGPKGTQPEKPEAPACPPKPCRPRRGPTIVRDGAGTGIVLADPDSMHRDAFRLVPAHLAPCTIVAVFPAPVARPPACGRRRRVPVPWQGRA</sequence>
<comment type="caution">
    <text evidence="2">The sequence shown here is derived from an EMBL/GenBank/DDBJ whole genome shotgun (WGS) entry which is preliminary data.</text>
</comment>
<evidence type="ECO:0000256" key="1">
    <source>
        <dbReference type="SAM" id="MobiDB-lite"/>
    </source>
</evidence>
<dbReference type="Proteomes" id="UP000278398">
    <property type="component" value="Unassembled WGS sequence"/>
</dbReference>